<reference evidence="2" key="1">
    <citation type="journal article" date="2020" name="bioRxiv">
        <title>Comparative genomics of Chlamydomonas.</title>
        <authorList>
            <person name="Craig R.J."/>
            <person name="Hasan A.R."/>
            <person name="Ness R.W."/>
            <person name="Keightley P.D."/>
        </authorList>
    </citation>
    <scope>NUCLEOTIDE SEQUENCE</scope>
    <source>
        <strain evidence="2">CCAP 11/70</strain>
    </source>
</reference>
<evidence type="ECO:0000256" key="1">
    <source>
        <dbReference type="SAM" id="MobiDB-lite"/>
    </source>
</evidence>
<proteinExistence type="predicted"/>
<evidence type="ECO:0000313" key="2">
    <source>
        <dbReference type="EMBL" id="KAG2488134.1"/>
    </source>
</evidence>
<feature type="region of interest" description="Disordered" evidence="1">
    <location>
        <begin position="1"/>
        <end position="71"/>
    </location>
</feature>
<dbReference type="Proteomes" id="UP000612055">
    <property type="component" value="Unassembled WGS sequence"/>
</dbReference>
<dbReference type="EMBL" id="JAEHOE010000087">
    <property type="protein sequence ID" value="KAG2488134.1"/>
    <property type="molecule type" value="Genomic_DNA"/>
</dbReference>
<gene>
    <name evidence="2" type="ORF">HYH03_013280</name>
</gene>
<dbReference type="AlphaFoldDB" id="A0A835XYS8"/>
<keyword evidence="3" id="KW-1185">Reference proteome</keyword>
<accession>A0A835XYS8</accession>
<dbReference type="OrthoDB" id="10501345at2759"/>
<name>A0A835XYS8_9CHLO</name>
<feature type="compositionally biased region" description="Basic and acidic residues" evidence="1">
    <location>
        <begin position="1"/>
        <end position="20"/>
    </location>
</feature>
<comment type="caution">
    <text evidence="2">The sequence shown here is derived from an EMBL/GenBank/DDBJ whole genome shotgun (WGS) entry which is preliminary data.</text>
</comment>
<protein>
    <submittedName>
        <fullName evidence="2">Uncharacterized protein</fullName>
    </submittedName>
</protein>
<evidence type="ECO:0000313" key="3">
    <source>
        <dbReference type="Proteomes" id="UP000612055"/>
    </source>
</evidence>
<sequence>MDALRSEVKENVKDITRDSTGELQPGAVREAASSATDDSSFMAKVNTDRSKDRHMGGASGGTIYQTGKNKEPDADHVIEAQGAKVSEKMVPGL</sequence>
<feature type="compositionally biased region" description="Basic and acidic residues" evidence="1">
    <location>
        <begin position="46"/>
        <end position="55"/>
    </location>
</feature>
<organism evidence="2 3">
    <name type="scientific">Edaphochlamys debaryana</name>
    <dbReference type="NCBI Taxonomy" id="47281"/>
    <lineage>
        <taxon>Eukaryota</taxon>
        <taxon>Viridiplantae</taxon>
        <taxon>Chlorophyta</taxon>
        <taxon>core chlorophytes</taxon>
        <taxon>Chlorophyceae</taxon>
        <taxon>CS clade</taxon>
        <taxon>Chlamydomonadales</taxon>
        <taxon>Chlamydomonadales incertae sedis</taxon>
        <taxon>Edaphochlamys</taxon>
    </lineage>
</organism>